<evidence type="ECO:0000256" key="1">
    <source>
        <dbReference type="SAM" id="Phobius"/>
    </source>
</evidence>
<name>A0A9W9P650_9EURO</name>
<evidence type="ECO:0000313" key="3">
    <source>
        <dbReference type="Proteomes" id="UP001150941"/>
    </source>
</evidence>
<evidence type="ECO:0000313" key="2">
    <source>
        <dbReference type="EMBL" id="KAJ5238559.1"/>
    </source>
</evidence>
<keyword evidence="3" id="KW-1185">Reference proteome</keyword>
<accession>A0A9W9P650</accession>
<reference evidence="2" key="2">
    <citation type="journal article" date="2023" name="IMA Fungus">
        <title>Comparative genomic study of the Penicillium genus elucidates a diverse pangenome and 15 lateral gene transfer events.</title>
        <authorList>
            <person name="Petersen C."/>
            <person name="Sorensen T."/>
            <person name="Nielsen M.R."/>
            <person name="Sondergaard T.E."/>
            <person name="Sorensen J.L."/>
            <person name="Fitzpatrick D.A."/>
            <person name="Frisvad J.C."/>
            <person name="Nielsen K.L."/>
        </authorList>
    </citation>
    <scope>NUCLEOTIDE SEQUENCE</scope>
    <source>
        <strain evidence="2">IBT 19713</strain>
    </source>
</reference>
<dbReference type="GeneID" id="83199778"/>
<keyword evidence="1" id="KW-0812">Transmembrane</keyword>
<reference evidence="2" key="1">
    <citation type="submission" date="2022-11" db="EMBL/GenBank/DDBJ databases">
        <authorList>
            <person name="Petersen C."/>
        </authorList>
    </citation>
    <scope>NUCLEOTIDE SEQUENCE</scope>
    <source>
        <strain evidence="2">IBT 19713</strain>
    </source>
</reference>
<feature type="transmembrane region" description="Helical" evidence="1">
    <location>
        <begin position="39"/>
        <end position="64"/>
    </location>
</feature>
<comment type="caution">
    <text evidence="2">The sequence shown here is derived from an EMBL/GenBank/DDBJ whole genome shotgun (WGS) entry which is preliminary data.</text>
</comment>
<gene>
    <name evidence="2" type="ORF">N7468_003178</name>
</gene>
<organism evidence="2 3">
    <name type="scientific">Penicillium chermesinum</name>
    <dbReference type="NCBI Taxonomy" id="63820"/>
    <lineage>
        <taxon>Eukaryota</taxon>
        <taxon>Fungi</taxon>
        <taxon>Dikarya</taxon>
        <taxon>Ascomycota</taxon>
        <taxon>Pezizomycotina</taxon>
        <taxon>Eurotiomycetes</taxon>
        <taxon>Eurotiomycetidae</taxon>
        <taxon>Eurotiales</taxon>
        <taxon>Aspergillaceae</taxon>
        <taxon>Penicillium</taxon>
    </lineage>
</organism>
<dbReference type="AlphaFoldDB" id="A0A9W9P650"/>
<dbReference type="EMBL" id="JAPQKS010000003">
    <property type="protein sequence ID" value="KAJ5238559.1"/>
    <property type="molecule type" value="Genomic_DNA"/>
</dbReference>
<keyword evidence="1" id="KW-1133">Transmembrane helix</keyword>
<dbReference type="Proteomes" id="UP001150941">
    <property type="component" value="Unassembled WGS sequence"/>
</dbReference>
<keyword evidence="1" id="KW-0472">Membrane</keyword>
<dbReference type="RefSeq" id="XP_058331478.1">
    <property type="nucleotide sequence ID" value="XM_058472475.1"/>
</dbReference>
<proteinExistence type="predicted"/>
<protein>
    <submittedName>
        <fullName evidence="2">Uncharacterized protein</fullName>
    </submittedName>
</protein>
<sequence length="73" mass="8363">MARTAATFRPIFFLLVGDPYGCNVQHIRRRLCLRRLTDFLNLGFAVICKSALFSFVQQLLWHAISAIPRPRTG</sequence>